<dbReference type="EMBL" id="JAFJYH010000015">
    <property type="protein sequence ID" value="KAG4424905.1"/>
    <property type="molecule type" value="Genomic_DNA"/>
</dbReference>
<feature type="compositionally biased region" description="Basic and acidic residues" evidence="9">
    <location>
        <begin position="324"/>
        <end position="359"/>
    </location>
</feature>
<evidence type="ECO:0000256" key="6">
    <source>
        <dbReference type="ARBA" id="ARBA00023163"/>
    </source>
</evidence>
<comment type="similarity">
    <text evidence="2">Belongs to the mitochondrion-specific ribosomal protein mL67 family.</text>
</comment>
<sequence>MKVPKLPAGEIARRAAQATESVEAAKIARAASIAAARASGIKKKQTPRPEHGQQIFVFNHLQKNHVVYSLTRAMNNNAALSQLPFNGKKSVPAALRKDLWHPFAHIKFPPGTGHIGLSAFQKLREYRKRHELEWGDDILLDAKGETRKLKDRAKAICDQKANSVADMAAVLNRLAVKEESLKPVPKAPKGESIGLAGEGEGVDVQILWGDLHDAEYAERWAGNVEHGLMPAPEVRKRKIWESRRKDPRALEVEEVQEQEMDEEQILSPGQAKRITDHSKREAQHALSDAEKAQSDLATAQSLNITVEQLAARRLAKLEQKQAAREAYEQRMAERAEKINSDPEWYEKVKREGESRRAEKNLLSQPKAKPD</sequence>
<evidence type="ECO:0000256" key="4">
    <source>
        <dbReference type="ARBA" id="ARBA00023015"/>
    </source>
</evidence>
<dbReference type="PANTHER" id="PTHR28184">
    <property type="entry name" value="MITOCHONDRIAL HOMOLOGOUS RECOMBINATION PROTEIN 1"/>
    <property type="match status" value="1"/>
</dbReference>
<evidence type="ECO:0000256" key="8">
    <source>
        <dbReference type="ARBA" id="ARBA00035185"/>
    </source>
</evidence>
<proteinExistence type="inferred from homology"/>
<comment type="subcellular location">
    <subcellularLocation>
        <location evidence="1">Mitochondrion</location>
    </subcellularLocation>
</comment>
<evidence type="ECO:0000256" key="7">
    <source>
        <dbReference type="ARBA" id="ARBA00023274"/>
    </source>
</evidence>
<dbReference type="GO" id="GO:0003735">
    <property type="term" value="F:structural constituent of ribosome"/>
    <property type="evidence" value="ECO:0007669"/>
    <property type="project" value="TreeGrafter"/>
</dbReference>
<evidence type="ECO:0000313" key="11">
    <source>
        <dbReference type="Proteomes" id="UP000664132"/>
    </source>
</evidence>
<keyword evidence="11" id="KW-1185">Reference proteome</keyword>
<protein>
    <recommendedName>
        <fullName evidence="8">Large ribosomal subunit protein mL67</fullName>
    </recommendedName>
</protein>
<dbReference type="InterPro" id="IPR024629">
    <property type="entry name" value="Ribosomal_mL67"/>
</dbReference>
<evidence type="ECO:0000256" key="1">
    <source>
        <dbReference type="ARBA" id="ARBA00004173"/>
    </source>
</evidence>
<dbReference type="Proteomes" id="UP000664132">
    <property type="component" value="Unassembled WGS sequence"/>
</dbReference>
<organism evidence="10 11">
    <name type="scientific">Cadophora malorum</name>
    <dbReference type="NCBI Taxonomy" id="108018"/>
    <lineage>
        <taxon>Eukaryota</taxon>
        <taxon>Fungi</taxon>
        <taxon>Dikarya</taxon>
        <taxon>Ascomycota</taxon>
        <taxon>Pezizomycotina</taxon>
        <taxon>Leotiomycetes</taxon>
        <taxon>Helotiales</taxon>
        <taxon>Ploettnerulaceae</taxon>
        <taxon>Cadophora</taxon>
    </lineage>
</organism>
<keyword evidence="5" id="KW-0496">Mitochondrion</keyword>
<dbReference type="OrthoDB" id="5333655at2759"/>
<dbReference type="AlphaFoldDB" id="A0A8H7WHE8"/>
<keyword evidence="7" id="KW-0687">Ribonucleoprotein</keyword>
<evidence type="ECO:0000256" key="3">
    <source>
        <dbReference type="ARBA" id="ARBA00022980"/>
    </source>
</evidence>
<name>A0A8H7WHE8_9HELO</name>
<feature type="compositionally biased region" description="Basic and acidic residues" evidence="9">
    <location>
        <begin position="273"/>
        <end position="292"/>
    </location>
</feature>
<dbReference type="GO" id="GO:0005840">
    <property type="term" value="C:ribosome"/>
    <property type="evidence" value="ECO:0007669"/>
    <property type="project" value="UniProtKB-KW"/>
</dbReference>
<gene>
    <name evidence="10" type="ORF">IFR04_001876</name>
</gene>
<comment type="caution">
    <text evidence="10">The sequence shown here is derived from an EMBL/GenBank/DDBJ whole genome shotgun (WGS) entry which is preliminary data.</text>
</comment>
<keyword evidence="3" id="KW-0689">Ribosomal protein</keyword>
<dbReference type="GO" id="GO:0000150">
    <property type="term" value="F:DNA strand exchange activity"/>
    <property type="evidence" value="ECO:0007669"/>
    <property type="project" value="InterPro"/>
</dbReference>
<dbReference type="PANTHER" id="PTHR28184:SF1">
    <property type="entry name" value="LARGE RIBOSOMAL SUBUNIT PROTEIN ML67"/>
    <property type="match status" value="1"/>
</dbReference>
<dbReference type="GO" id="GO:1990904">
    <property type="term" value="C:ribonucleoprotein complex"/>
    <property type="evidence" value="ECO:0007669"/>
    <property type="project" value="UniProtKB-KW"/>
</dbReference>
<evidence type="ECO:0000256" key="5">
    <source>
        <dbReference type="ARBA" id="ARBA00023128"/>
    </source>
</evidence>
<feature type="region of interest" description="Disordered" evidence="9">
    <location>
        <begin position="324"/>
        <end position="370"/>
    </location>
</feature>
<evidence type="ECO:0000256" key="2">
    <source>
        <dbReference type="ARBA" id="ARBA00010741"/>
    </source>
</evidence>
<keyword evidence="6" id="KW-0804">Transcription</keyword>
<keyword evidence="4" id="KW-0805">Transcription regulation</keyword>
<accession>A0A8H7WHE8</accession>
<dbReference type="GO" id="GO:0003697">
    <property type="term" value="F:single-stranded DNA binding"/>
    <property type="evidence" value="ECO:0007669"/>
    <property type="project" value="InterPro"/>
</dbReference>
<reference evidence="10" key="1">
    <citation type="submission" date="2021-02" db="EMBL/GenBank/DDBJ databases">
        <title>Genome sequence Cadophora malorum strain M34.</title>
        <authorList>
            <person name="Stefanovic E."/>
            <person name="Vu D."/>
            <person name="Scully C."/>
            <person name="Dijksterhuis J."/>
            <person name="Roader J."/>
            <person name="Houbraken J."/>
        </authorList>
    </citation>
    <scope>NUCLEOTIDE SEQUENCE</scope>
    <source>
        <strain evidence="10">M34</strain>
    </source>
</reference>
<feature type="region of interest" description="Disordered" evidence="9">
    <location>
        <begin position="253"/>
        <end position="292"/>
    </location>
</feature>
<evidence type="ECO:0000313" key="10">
    <source>
        <dbReference type="EMBL" id="KAG4424905.1"/>
    </source>
</evidence>
<evidence type="ECO:0000256" key="9">
    <source>
        <dbReference type="SAM" id="MobiDB-lite"/>
    </source>
</evidence>
<dbReference type="Pfam" id="PF12829">
    <property type="entry name" value="Mhr1"/>
    <property type="match status" value="1"/>
</dbReference>
<feature type="compositionally biased region" description="Acidic residues" evidence="9">
    <location>
        <begin position="253"/>
        <end position="264"/>
    </location>
</feature>
<dbReference type="GO" id="GO:0005739">
    <property type="term" value="C:mitochondrion"/>
    <property type="evidence" value="ECO:0007669"/>
    <property type="project" value="UniProtKB-SubCell"/>
</dbReference>